<dbReference type="RefSeq" id="WP_134117504.1">
    <property type="nucleotide sequence ID" value="NZ_SOEG01000020.1"/>
</dbReference>
<gene>
    <name evidence="1" type="ORF">C7959_12038</name>
</gene>
<sequence length="97" mass="11022">MLNQAEGFLEDNYKDEAGITAIVALESTLRSICSKNGIKIKDDDKIHIQLKEVNLYNTAKEKQIGDWLRFKDNGDEFSKEDVKRMIDGVNGILGEYL</sequence>
<comment type="caution">
    <text evidence="1">The sequence shown here is derived from an EMBL/GenBank/DDBJ whole genome shotgun (WGS) entry which is preliminary data.</text>
</comment>
<dbReference type="AlphaFoldDB" id="A0A4R8H239"/>
<reference evidence="1 2" key="1">
    <citation type="submission" date="2019-03" db="EMBL/GenBank/DDBJ databases">
        <title>Subsurface microbial communities from deep shales in Ohio and West Virginia, USA.</title>
        <authorList>
            <person name="Wrighton K."/>
        </authorList>
    </citation>
    <scope>NUCLEOTIDE SEQUENCE [LARGE SCALE GENOMIC DNA]</scope>
    <source>
        <strain evidence="1 2">MSL 6dP</strain>
    </source>
</reference>
<dbReference type="Proteomes" id="UP000295832">
    <property type="component" value="Unassembled WGS sequence"/>
</dbReference>
<evidence type="ECO:0000313" key="2">
    <source>
        <dbReference type="Proteomes" id="UP000295832"/>
    </source>
</evidence>
<proteinExistence type="predicted"/>
<evidence type="ECO:0000313" key="1">
    <source>
        <dbReference type="EMBL" id="TDX49144.1"/>
    </source>
</evidence>
<dbReference type="EMBL" id="SOEG01000020">
    <property type="protein sequence ID" value="TDX49144.1"/>
    <property type="molecule type" value="Genomic_DNA"/>
</dbReference>
<accession>A0A4R8H239</accession>
<organism evidence="1 2">
    <name type="scientific">Orenia marismortui</name>
    <dbReference type="NCBI Taxonomy" id="46469"/>
    <lineage>
        <taxon>Bacteria</taxon>
        <taxon>Bacillati</taxon>
        <taxon>Bacillota</taxon>
        <taxon>Clostridia</taxon>
        <taxon>Halanaerobiales</taxon>
        <taxon>Halobacteroidaceae</taxon>
        <taxon>Orenia</taxon>
    </lineage>
</organism>
<keyword evidence="2" id="KW-1185">Reference proteome</keyword>
<protein>
    <submittedName>
        <fullName evidence="1">Uncharacterized protein</fullName>
    </submittedName>
</protein>
<name>A0A4R8H239_9FIRM</name>